<dbReference type="PANTHER" id="PTHR42877">
    <property type="entry name" value="L-ORNITHINE N(5)-MONOOXYGENASE-RELATED"/>
    <property type="match status" value="1"/>
</dbReference>
<dbReference type="PRINTS" id="PR00368">
    <property type="entry name" value="FADPNR"/>
</dbReference>
<comment type="caution">
    <text evidence="1">The sequence shown here is derived from an EMBL/GenBank/DDBJ whole genome shotgun (WGS) entry which is preliminary data.</text>
</comment>
<sequence length="479" mass="53987">MDLIIIGSGFGGLGMAFHAARQGQRFLVLERAEDVGGTWRDNIYPGVACDTQSHHYSFSFAPNPDWSRRFAPGPEIHAYLRDTANRFGITRNIRFGCNVTRLRFDMADTLWHVESSRGIFRARTVVSAMGQLTEPAFPALPGLADFAGPVLHTARWDAGFSASGKRIGVIGTGASAIQLVPELAAEAGHLTLFQRSAPWMCPKDDRDFTESEKRRFRRFPLWQRLYRYSIYWSWERSWPEFLDGSRRQKRRSREMLEWLDGQVASPELRRQMTPDYPLGCKRVLLSDTFLPALERPNVDVCTAQIRRVTPGGVELAGGTSIDLDMLALATGFTAQEFLPGLAVIGAEGKELHEVWEEAGGAEGYLGIMVPGFPNFFMMYGPNTNLGHNSIVFMLECQAHFISKAIRRLHRSNKKTIAIDSHEMAGYQQTLQDELARTAWAGNCTSWYKTGSDKITSNWSTTTLGYWLKSRFWPKRLSVD</sequence>
<proteinExistence type="predicted"/>
<evidence type="ECO:0000313" key="1">
    <source>
        <dbReference type="EMBL" id="MFC3205909.1"/>
    </source>
</evidence>
<keyword evidence="2" id="KW-1185">Reference proteome</keyword>
<name>A0ABV7K6F9_9HYPH</name>
<dbReference type="EC" id="1.14.13.-" evidence="1"/>
<organism evidence="1 2">
    <name type="scientific">Aquamicrobium soli</name>
    <dbReference type="NCBI Taxonomy" id="1811518"/>
    <lineage>
        <taxon>Bacteria</taxon>
        <taxon>Pseudomonadati</taxon>
        <taxon>Pseudomonadota</taxon>
        <taxon>Alphaproteobacteria</taxon>
        <taxon>Hyphomicrobiales</taxon>
        <taxon>Phyllobacteriaceae</taxon>
        <taxon>Aquamicrobium</taxon>
    </lineage>
</organism>
<keyword evidence="1" id="KW-0560">Oxidoreductase</keyword>
<dbReference type="Pfam" id="PF13738">
    <property type="entry name" value="Pyr_redox_3"/>
    <property type="match status" value="1"/>
</dbReference>
<dbReference type="Proteomes" id="UP001595583">
    <property type="component" value="Unassembled WGS sequence"/>
</dbReference>
<evidence type="ECO:0000313" key="2">
    <source>
        <dbReference type="Proteomes" id="UP001595583"/>
    </source>
</evidence>
<dbReference type="InterPro" id="IPR051209">
    <property type="entry name" value="FAD-bind_Monooxygenase_sf"/>
</dbReference>
<dbReference type="Gene3D" id="3.50.50.60">
    <property type="entry name" value="FAD/NAD(P)-binding domain"/>
    <property type="match status" value="2"/>
</dbReference>
<dbReference type="RefSeq" id="WP_378219728.1">
    <property type="nucleotide sequence ID" value="NZ_JBHRTK010000008.1"/>
</dbReference>
<gene>
    <name evidence="1" type="ORF">ACFOHJ_06780</name>
</gene>
<dbReference type="InterPro" id="IPR036188">
    <property type="entry name" value="FAD/NAD-bd_sf"/>
</dbReference>
<dbReference type="SUPFAM" id="SSF51905">
    <property type="entry name" value="FAD/NAD(P)-binding domain"/>
    <property type="match status" value="2"/>
</dbReference>
<keyword evidence="1" id="KW-0503">Monooxygenase</keyword>
<accession>A0ABV7K6F9</accession>
<reference evidence="2" key="1">
    <citation type="journal article" date="2019" name="Int. J. Syst. Evol. Microbiol.">
        <title>The Global Catalogue of Microorganisms (GCM) 10K type strain sequencing project: providing services to taxonomists for standard genome sequencing and annotation.</title>
        <authorList>
            <consortium name="The Broad Institute Genomics Platform"/>
            <consortium name="The Broad Institute Genome Sequencing Center for Infectious Disease"/>
            <person name="Wu L."/>
            <person name="Ma J."/>
        </authorList>
    </citation>
    <scope>NUCLEOTIDE SEQUENCE [LARGE SCALE GENOMIC DNA]</scope>
    <source>
        <strain evidence="2">KCTC 52165</strain>
    </source>
</reference>
<dbReference type="PRINTS" id="PR00411">
    <property type="entry name" value="PNDRDTASEI"/>
</dbReference>
<dbReference type="EMBL" id="JBHRTK010000008">
    <property type="protein sequence ID" value="MFC3205909.1"/>
    <property type="molecule type" value="Genomic_DNA"/>
</dbReference>
<dbReference type="PANTHER" id="PTHR42877:SF4">
    <property type="entry name" value="FAD_NAD(P)-BINDING DOMAIN-CONTAINING PROTEIN-RELATED"/>
    <property type="match status" value="1"/>
</dbReference>
<dbReference type="GO" id="GO:0004497">
    <property type="term" value="F:monooxygenase activity"/>
    <property type="evidence" value="ECO:0007669"/>
    <property type="project" value="UniProtKB-KW"/>
</dbReference>
<protein>
    <submittedName>
        <fullName evidence="1">Flavin-containing monooxygenase</fullName>
        <ecNumber evidence="1">1.14.13.-</ecNumber>
    </submittedName>
</protein>